<accession>A0A1G7X700</accession>
<dbReference type="GeneID" id="97141419"/>
<dbReference type="RefSeq" id="WP_220560449.1">
    <property type="nucleotide sequence ID" value="NZ_CP080764.1"/>
</dbReference>
<dbReference type="AlphaFoldDB" id="A0A1G7X700"/>
<dbReference type="Proteomes" id="UP000826616">
    <property type="component" value="Chromosome"/>
</dbReference>
<dbReference type="EMBL" id="FNDE01000003">
    <property type="protein sequence ID" value="SDG79944.1"/>
    <property type="molecule type" value="Genomic_DNA"/>
</dbReference>
<proteinExistence type="predicted"/>
<name>A0A1G7X700_ANETH</name>
<protein>
    <submittedName>
        <fullName evidence="2">Uncharacterized protein</fullName>
    </submittedName>
</protein>
<evidence type="ECO:0000313" key="3">
    <source>
        <dbReference type="Proteomes" id="UP000198956"/>
    </source>
</evidence>
<keyword evidence="4" id="KW-1185">Reference proteome</keyword>
<gene>
    <name evidence="1" type="ORF">K3F53_08555</name>
    <name evidence="2" type="ORF">SAMN04489735_100338</name>
</gene>
<sequence length="70" mass="8187">MNRDETCMACGKPIQERVYAVYRSAAENKEEEKNVAGFLCNVCSKRHKMKPVGRKNPFVKLEKLKERLER</sequence>
<evidence type="ECO:0000313" key="2">
    <source>
        <dbReference type="EMBL" id="SDG79944.1"/>
    </source>
</evidence>
<reference evidence="1 4" key="2">
    <citation type="submission" date="2021-08" db="EMBL/GenBank/DDBJ databases">
        <title>Complete genome sequence of the strain Aneurinibacillus thermoaerophilus CCM 8960.</title>
        <authorList>
            <person name="Musilova J."/>
            <person name="Kourilova X."/>
            <person name="Pernicova I."/>
            <person name="Bezdicek M."/>
            <person name="Lengerova M."/>
            <person name="Obruca S."/>
            <person name="Sedlar K."/>
        </authorList>
    </citation>
    <scope>NUCLEOTIDE SEQUENCE [LARGE SCALE GENOMIC DNA]</scope>
    <source>
        <strain evidence="1 4">CCM 8960</strain>
    </source>
</reference>
<dbReference type="Proteomes" id="UP000198956">
    <property type="component" value="Unassembled WGS sequence"/>
</dbReference>
<organism evidence="2 3">
    <name type="scientific">Aneurinibacillus thermoaerophilus</name>
    <dbReference type="NCBI Taxonomy" id="143495"/>
    <lineage>
        <taxon>Bacteria</taxon>
        <taxon>Bacillati</taxon>
        <taxon>Bacillota</taxon>
        <taxon>Bacilli</taxon>
        <taxon>Bacillales</taxon>
        <taxon>Paenibacillaceae</taxon>
        <taxon>Aneurinibacillus group</taxon>
        <taxon>Aneurinibacillus</taxon>
    </lineage>
</organism>
<evidence type="ECO:0000313" key="1">
    <source>
        <dbReference type="EMBL" id="QYY44212.1"/>
    </source>
</evidence>
<reference evidence="2 3" key="1">
    <citation type="submission" date="2016-10" db="EMBL/GenBank/DDBJ databases">
        <authorList>
            <person name="de Groot N.N."/>
        </authorList>
    </citation>
    <scope>NUCLEOTIDE SEQUENCE [LARGE SCALE GENOMIC DNA]</scope>
    <source>
        <strain evidence="2 3">L 420-91</strain>
    </source>
</reference>
<dbReference type="EMBL" id="CP080764">
    <property type="protein sequence ID" value="QYY44212.1"/>
    <property type="molecule type" value="Genomic_DNA"/>
</dbReference>
<evidence type="ECO:0000313" key="4">
    <source>
        <dbReference type="Proteomes" id="UP000826616"/>
    </source>
</evidence>